<organism evidence="2 3">
    <name type="scientific">Cladonia borealis</name>
    <dbReference type="NCBI Taxonomy" id="184061"/>
    <lineage>
        <taxon>Eukaryota</taxon>
        <taxon>Fungi</taxon>
        <taxon>Dikarya</taxon>
        <taxon>Ascomycota</taxon>
        <taxon>Pezizomycotina</taxon>
        <taxon>Lecanoromycetes</taxon>
        <taxon>OSLEUM clade</taxon>
        <taxon>Lecanoromycetidae</taxon>
        <taxon>Lecanorales</taxon>
        <taxon>Lecanorineae</taxon>
        <taxon>Cladoniaceae</taxon>
        <taxon>Cladonia</taxon>
    </lineage>
</organism>
<name>A0AA39R135_9LECA</name>
<gene>
    <name evidence="2" type="ORF">JMJ35_006257</name>
</gene>
<comment type="caution">
    <text evidence="2">The sequence shown here is derived from an EMBL/GenBank/DDBJ whole genome shotgun (WGS) entry which is preliminary data.</text>
</comment>
<protein>
    <submittedName>
        <fullName evidence="2">Uncharacterized protein</fullName>
    </submittedName>
</protein>
<reference evidence="2" key="1">
    <citation type="submission" date="2023-03" db="EMBL/GenBank/DDBJ databases">
        <title>Complete genome of Cladonia borealis.</title>
        <authorList>
            <person name="Park H."/>
        </authorList>
    </citation>
    <scope>NUCLEOTIDE SEQUENCE</scope>
    <source>
        <strain evidence="2">ANT050790</strain>
    </source>
</reference>
<dbReference type="Proteomes" id="UP001166286">
    <property type="component" value="Unassembled WGS sequence"/>
</dbReference>
<proteinExistence type="predicted"/>
<keyword evidence="3" id="KW-1185">Reference proteome</keyword>
<evidence type="ECO:0000256" key="1">
    <source>
        <dbReference type="SAM" id="MobiDB-lite"/>
    </source>
</evidence>
<sequence>MDTWEELESVELLKSHINVPGCGLGKVHPRVLESATWVWRIDTFEGQRQYGKFVEAMMNRIRFEESNLEEIKSFVDLVGTDENWNFLRIAQSHIPELRELQLHPNENKNFQLSLLFHQLKKLVHKRTCKFQENKDPLVTKYLNALSEAEQVFFEQSLFGCYVGPNTTPAMRRLLESTLELAFPQKALNQKIAEAKAHGTDIERDSVGFPTYLLMPGEARELGLWRQRPSVTSARAPYLPTFKATSSRVYGDSPPSKHLTNIDGAYDARASKGKERLRESQDGLPGNIIPLKPNVFAALPGSLSEIMPESSEQQVGNFKFDLSRKAHPRRLEYLCNLPATPGWTAPREGPIYPKGMESKVVPSQPASRLLNEAFPVPASPIKPSITAGEAKKPQATKKGSSLSSSDSKASHVAESAQRFHRPPRRKSVQGSSPMVVVKENGALVTYISPTCMGR</sequence>
<dbReference type="EMBL" id="JAFEKC020000013">
    <property type="protein sequence ID" value="KAK0511684.1"/>
    <property type="molecule type" value="Genomic_DNA"/>
</dbReference>
<evidence type="ECO:0000313" key="3">
    <source>
        <dbReference type="Proteomes" id="UP001166286"/>
    </source>
</evidence>
<feature type="compositionally biased region" description="Basic residues" evidence="1">
    <location>
        <begin position="417"/>
        <end position="426"/>
    </location>
</feature>
<dbReference type="AlphaFoldDB" id="A0AA39R135"/>
<feature type="region of interest" description="Disordered" evidence="1">
    <location>
        <begin position="379"/>
        <end position="432"/>
    </location>
</feature>
<accession>A0AA39R135</accession>
<evidence type="ECO:0000313" key="2">
    <source>
        <dbReference type="EMBL" id="KAK0511684.1"/>
    </source>
</evidence>
<feature type="compositionally biased region" description="Low complexity" evidence="1">
    <location>
        <begin position="395"/>
        <end position="414"/>
    </location>
</feature>